<keyword evidence="5 7" id="KW-1133">Transmembrane helix</keyword>
<accession>A0A069PHC3</accession>
<reference evidence="10 11" key="1">
    <citation type="submission" date="2014-03" db="EMBL/GenBank/DDBJ databases">
        <title>Draft Genome Sequences of Four Burkholderia Strains.</title>
        <authorList>
            <person name="Liu X.Y."/>
            <person name="Li C.X."/>
            <person name="Xu J.H."/>
        </authorList>
    </citation>
    <scope>NUCLEOTIDE SEQUENCE [LARGE SCALE GENOMIC DNA]</scope>
    <source>
        <strain evidence="10 11">DSM 50014</strain>
    </source>
</reference>
<dbReference type="Pfam" id="PF14067">
    <property type="entry name" value="LssY_C"/>
    <property type="match status" value="1"/>
</dbReference>
<dbReference type="Gene3D" id="1.20.144.10">
    <property type="entry name" value="Phosphatidic acid phosphatase type 2/haloperoxidase"/>
    <property type="match status" value="1"/>
</dbReference>
<evidence type="ECO:0000256" key="6">
    <source>
        <dbReference type="ARBA" id="ARBA00023136"/>
    </source>
</evidence>
<dbReference type="SUPFAM" id="SSF48317">
    <property type="entry name" value="Acid phosphatase/Vanadium-dependent haloperoxidase"/>
    <property type="match status" value="1"/>
</dbReference>
<dbReference type="Pfam" id="PF09335">
    <property type="entry name" value="VTT_dom"/>
    <property type="match status" value="1"/>
</dbReference>
<evidence type="ECO:0000256" key="5">
    <source>
        <dbReference type="ARBA" id="ARBA00022989"/>
    </source>
</evidence>
<evidence type="ECO:0000256" key="1">
    <source>
        <dbReference type="ARBA" id="ARBA00004651"/>
    </source>
</evidence>
<comment type="subcellular location">
    <subcellularLocation>
        <location evidence="1">Cell membrane</location>
        <topology evidence="1">Multi-pass membrane protein</topology>
    </subcellularLocation>
</comment>
<dbReference type="EMBL" id="JFHC01000062">
    <property type="protein sequence ID" value="KDR39284.1"/>
    <property type="molecule type" value="Genomic_DNA"/>
</dbReference>
<comment type="similarity">
    <text evidence="2">Belongs to the DedA family.</text>
</comment>
<feature type="transmembrane region" description="Helical" evidence="7">
    <location>
        <begin position="367"/>
        <end position="385"/>
    </location>
</feature>
<feature type="transmembrane region" description="Helical" evidence="7">
    <location>
        <begin position="326"/>
        <end position="347"/>
    </location>
</feature>
<feature type="domain" description="VTT" evidence="8">
    <location>
        <begin position="39"/>
        <end position="162"/>
    </location>
</feature>
<dbReference type="AlphaFoldDB" id="A0A069PHC3"/>
<evidence type="ECO:0000256" key="4">
    <source>
        <dbReference type="ARBA" id="ARBA00022692"/>
    </source>
</evidence>
<dbReference type="PANTHER" id="PTHR30353:SF15">
    <property type="entry name" value="INNER MEMBRANE PROTEIN YABI"/>
    <property type="match status" value="1"/>
</dbReference>
<dbReference type="InterPro" id="IPR036938">
    <property type="entry name" value="PAP2/HPO_sf"/>
</dbReference>
<dbReference type="InterPro" id="IPR032816">
    <property type="entry name" value="VTT_dom"/>
</dbReference>
<evidence type="ECO:0000313" key="11">
    <source>
        <dbReference type="Proteomes" id="UP000027466"/>
    </source>
</evidence>
<comment type="caution">
    <text evidence="10">The sequence shown here is derived from an EMBL/GenBank/DDBJ whole genome shotgun (WGS) entry which is preliminary data.</text>
</comment>
<keyword evidence="6 7" id="KW-0472">Membrane</keyword>
<feature type="transmembrane region" description="Helical" evidence="7">
    <location>
        <begin position="241"/>
        <end position="262"/>
    </location>
</feature>
<proteinExistence type="inferred from homology"/>
<evidence type="ECO:0000259" key="9">
    <source>
        <dbReference type="Pfam" id="PF14067"/>
    </source>
</evidence>
<evidence type="ECO:0000259" key="8">
    <source>
        <dbReference type="Pfam" id="PF09335"/>
    </source>
</evidence>
<dbReference type="GO" id="GO:0005886">
    <property type="term" value="C:plasma membrane"/>
    <property type="evidence" value="ECO:0007669"/>
    <property type="project" value="UniProtKB-SubCell"/>
</dbReference>
<sequence length="671" mass="72784">MEHAYFNLLHVFSSHPASALAVVLLAAFLESVAFIGTFIPGSSVMFLAGALVGTGSLNLGWVFACAIAGAVAGDAASYWFGSRYRETITRMWPFRTHPGVLAAGQRYFEAHGAKSVVLARFAPPLRAIVPVVAGTLGMAPGRFLVINIVSALIWAPVHILPGVAVGASIELAGAVSFRLVVIIAVLVAAAWLTYNIVRIAAYHARSWTNSSRRALLRWADRHHGAAGREILRVLNPENSPAGLLVTISLFVIVSASVFLAMVRSVARGDPLVQVDMSVQRFLQSFRSAWADDVFSACATLGSVPMLAALVVMIVLWMTLERRWRAVVYWLVAVVFSQLLILAMQLAARHAPLAWISSSLHAFPSNRIAAVVVIYGFLAVVIARRVGMVSQILVAVATVAIITVTAVSGLYFGRFTFSDAMGGAALAALWVFLVALTVVWRHPERPPARPFMPLAFLAMIGAGVAVQLGTLPQDRVAANARAAAVTVITPAQWTDSVWRTFSCYRSSMEGDRREPIVVQWTASAEQVETQLRSLGWIEGTRLGARSLLTLVSPNAVATALPVLPRLNNGEPSALVFTRLHASADERDVLRFWPTRYAVEHRNGAPPTPIWLGSLVHERLRRPSWPFNVLRPTREVDSLISERGDGSPWREIEVARSASCEGVRVTLIASRGR</sequence>
<keyword evidence="3" id="KW-1003">Cell membrane</keyword>
<organism evidence="10 11">
    <name type="scientific">Caballeronia glathei</name>
    <dbReference type="NCBI Taxonomy" id="60547"/>
    <lineage>
        <taxon>Bacteria</taxon>
        <taxon>Pseudomonadati</taxon>
        <taxon>Pseudomonadota</taxon>
        <taxon>Betaproteobacteria</taxon>
        <taxon>Burkholderiales</taxon>
        <taxon>Burkholderiaceae</taxon>
        <taxon>Caballeronia</taxon>
    </lineage>
</organism>
<gene>
    <name evidence="10" type="ORF">BG61_33655</name>
</gene>
<feature type="transmembrane region" description="Helical" evidence="7">
    <location>
        <begin position="175"/>
        <end position="197"/>
    </location>
</feature>
<evidence type="ECO:0000256" key="3">
    <source>
        <dbReference type="ARBA" id="ARBA00022475"/>
    </source>
</evidence>
<feature type="domain" description="LssY-like C-terminal" evidence="9">
    <location>
        <begin position="499"/>
        <end position="617"/>
    </location>
</feature>
<evidence type="ECO:0000256" key="2">
    <source>
        <dbReference type="ARBA" id="ARBA00010792"/>
    </source>
</evidence>
<dbReference type="InterPro" id="IPR032818">
    <property type="entry name" value="DedA-like"/>
</dbReference>
<dbReference type="STRING" id="60547.GCA_000751215_05972"/>
<evidence type="ECO:0000313" key="10">
    <source>
        <dbReference type="EMBL" id="KDR39284.1"/>
    </source>
</evidence>
<feature type="transmembrane region" description="Helical" evidence="7">
    <location>
        <begin position="392"/>
        <end position="413"/>
    </location>
</feature>
<feature type="transmembrane region" description="Helical" evidence="7">
    <location>
        <begin position="144"/>
        <end position="169"/>
    </location>
</feature>
<dbReference type="PANTHER" id="PTHR30353">
    <property type="entry name" value="INNER MEMBRANE PROTEIN DEDA-RELATED"/>
    <property type="match status" value="1"/>
</dbReference>
<dbReference type="RefSeq" id="WP_035938659.1">
    <property type="nucleotide sequence ID" value="NZ_CADFFX010000017.1"/>
</dbReference>
<protein>
    <submittedName>
        <fullName evidence="10">Phosphoesterase</fullName>
    </submittedName>
</protein>
<dbReference type="InterPro" id="IPR025902">
    <property type="entry name" value="LssY-like-C_dom"/>
</dbReference>
<keyword evidence="11" id="KW-1185">Reference proteome</keyword>
<evidence type="ECO:0000256" key="7">
    <source>
        <dbReference type="SAM" id="Phobius"/>
    </source>
</evidence>
<feature type="transmembrane region" description="Helical" evidence="7">
    <location>
        <begin position="419"/>
        <end position="438"/>
    </location>
</feature>
<feature type="transmembrane region" description="Helical" evidence="7">
    <location>
        <begin position="450"/>
        <end position="470"/>
    </location>
</feature>
<feature type="transmembrane region" description="Helical" evidence="7">
    <location>
        <begin position="293"/>
        <end position="319"/>
    </location>
</feature>
<dbReference type="Proteomes" id="UP000027466">
    <property type="component" value="Unassembled WGS sequence"/>
</dbReference>
<name>A0A069PHC3_9BURK</name>
<feature type="transmembrane region" description="Helical" evidence="7">
    <location>
        <begin position="20"/>
        <end position="39"/>
    </location>
</feature>
<keyword evidence="4 7" id="KW-0812">Transmembrane</keyword>
<feature type="transmembrane region" description="Helical" evidence="7">
    <location>
        <begin position="59"/>
        <end position="81"/>
    </location>
</feature>